<evidence type="ECO:0000256" key="8">
    <source>
        <dbReference type="ARBA" id="ARBA00022989"/>
    </source>
</evidence>
<dbReference type="Pfam" id="PF03934">
    <property type="entry name" value="T2SSK"/>
    <property type="match status" value="1"/>
</dbReference>
<gene>
    <name evidence="13" type="ORF">N47_E50100</name>
</gene>
<keyword evidence="7" id="KW-0653">Protein transport</keyword>
<dbReference type="Pfam" id="PF21687">
    <property type="entry name" value="T2SSK_1st"/>
    <property type="match status" value="1"/>
</dbReference>
<keyword evidence="4" id="KW-1003">Cell membrane</keyword>
<protein>
    <submittedName>
        <fullName evidence="13">Uncharacterized protein</fullName>
    </submittedName>
</protein>
<comment type="subcellular location">
    <subcellularLocation>
        <location evidence="1">Cell inner membrane</location>
    </subcellularLocation>
</comment>
<keyword evidence="3" id="KW-0813">Transport</keyword>
<evidence type="ECO:0000313" key="13">
    <source>
        <dbReference type="EMBL" id="CBX31498.1"/>
    </source>
</evidence>
<dbReference type="SUPFAM" id="SSF158544">
    <property type="entry name" value="GspK insert domain-like"/>
    <property type="match status" value="1"/>
</dbReference>
<accession>E1YJP4</accession>
<dbReference type="Gene3D" id="1.10.150.320">
    <property type="entry name" value="Photosystem II 12 kDa extrinsic protein"/>
    <property type="match status" value="1"/>
</dbReference>
<dbReference type="EMBL" id="FR695877">
    <property type="protein sequence ID" value="CBX31498.1"/>
    <property type="molecule type" value="Genomic_DNA"/>
</dbReference>
<evidence type="ECO:0000259" key="11">
    <source>
        <dbReference type="Pfam" id="PF03934"/>
    </source>
</evidence>
<dbReference type="AlphaFoldDB" id="E1YJP4"/>
<evidence type="ECO:0000256" key="9">
    <source>
        <dbReference type="ARBA" id="ARBA00023136"/>
    </source>
</evidence>
<dbReference type="InterPro" id="IPR010994">
    <property type="entry name" value="RuvA_2-like"/>
</dbReference>
<dbReference type="InterPro" id="IPR005628">
    <property type="entry name" value="GspK"/>
</dbReference>
<evidence type="ECO:0000256" key="3">
    <source>
        <dbReference type="ARBA" id="ARBA00022448"/>
    </source>
</evidence>
<sequence length="303" mass="33716">MDSNKGMALILTIMILAIMTAMVVEFVHDVYSTNASLNNWIVSRQLSLAAKSGITIAKKQISDKQLLNTYTYPGKYEIPLGNIFSEAAGRAGGNVLVRVEDENAKFNLNSIVWPNGTTNDVAIELFKRLLKNIGLEEQIAYRIADWIDSDSESRVAGSETGAKNAYMYSMDELRLLPGMDLKTYESLRPFITVYGVDGLTSDLVNINSASIPVIMALNADISERLAERIIKYRDIEPLERASDLVKIAGFEGSLGQSLMGKIVVKAVNLRITSTAENDKIKRIIECVVENNGRMFVTRYWCER</sequence>
<dbReference type="GO" id="GO:0005886">
    <property type="term" value="C:plasma membrane"/>
    <property type="evidence" value="ECO:0007669"/>
    <property type="project" value="UniProtKB-SubCell"/>
</dbReference>
<reference evidence="13" key="1">
    <citation type="journal article" date="2011" name="Environ. Microbiol.">
        <title>Genomic insights into the metabolic potential of the polycyclic aromatic hydrocarbon degrading sulfate-reducing Deltaproteobacterium N47.</title>
        <authorList>
            <person name="Bergmann F."/>
            <person name="Selesi D."/>
            <person name="Weinmaier T."/>
            <person name="Tischler P."/>
            <person name="Rattei T."/>
            <person name="Meckenstock R.U."/>
        </authorList>
    </citation>
    <scope>NUCLEOTIDE SEQUENCE</scope>
</reference>
<evidence type="ECO:0000256" key="1">
    <source>
        <dbReference type="ARBA" id="ARBA00004533"/>
    </source>
</evidence>
<name>E1YJP4_9BACT</name>
<keyword evidence="9 10" id="KW-0472">Membrane</keyword>
<dbReference type="InterPro" id="IPR049179">
    <property type="entry name" value="T2SSK_SAM-like_2nd"/>
</dbReference>
<dbReference type="NCBIfam" id="NF037980">
    <property type="entry name" value="T2SS_GspK"/>
    <property type="match status" value="1"/>
</dbReference>
<dbReference type="InterPro" id="IPR049031">
    <property type="entry name" value="T2SSK_SAM-like_1st"/>
</dbReference>
<comment type="similarity">
    <text evidence="2">Belongs to the GSP K family.</text>
</comment>
<dbReference type="PANTHER" id="PTHR38831:SF2">
    <property type="entry name" value="TYPE II SECRETION SYSTEM PROTEIN K"/>
    <property type="match status" value="1"/>
</dbReference>
<dbReference type="SUPFAM" id="SSF47781">
    <property type="entry name" value="RuvA domain 2-like"/>
    <property type="match status" value="1"/>
</dbReference>
<feature type="transmembrane region" description="Helical" evidence="10">
    <location>
        <begin position="7"/>
        <end position="27"/>
    </location>
</feature>
<evidence type="ECO:0000256" key="6">
    <source>
        <dbReference type="ARBA" id="ARBA00022692"/>
    </source>
</evidence>
<dbReference type="Gene3D" id="1.10.40.60">
    <property type="entry name" value="EpsJ-like"/>
    <property type="match status" value="1"/>
</dbReference>
<evidence type="ECO:0000256" key="5">
    <source>
        <dbReference type="ARBA" id="ARBA00022519"/>
    </source>
</evidence>
<dbReference type="PIRSF" id="PIRSF002786">
    <property type="entry name" value="XcpX"/>
    <property type="match status" value="1"/>
</dbReference>
<keyword evidence="6 10" id="KW-0812">Transmembrane</keyword>
<organism evidence="13">
    <name type="scientific">uncultured Desulfobacterium sp</name>
    <dbReference type="NCBI Taxonomy" id="201089"/>
    <lineage>
        <taxon>Bacteria</taxon>
        <taxon>Pseudomonadati</taxon>
        <taxon>Thermodesulfobacteriota</taxon>
        <taxon>Desulfobacteria</taxon>
        <taxon>Desulfobacterales</taxon>
        <taxon>Desulfobacteriaceae</taxon>
        <taxon>Desulfobacterium</taxon>
        <taxon>environmental samples</taxon>
    </lineage>
</organism>
<evidence type="ECO:0000256" key="2">
    <source>
        <dbReference type="ARBA" id="ARBA00007246"/>
    </source>
</evidence>
<keyword evidence="5" id="KW-0997">Cell inner membrane</keyword>
<keyword evidence="8 10" id="KW-1133">Transmembrane helix</keyword>
<evidence type="ECO:0000256" key="10">
    <source>
        <dbReference type="SAM" id="Phobius"/>
    </source>
</evidence>
<evidence type="ECO:0000259" key="12">
    <source>
        <dbReference type="Pfam" id="PF21687"/>
    </source>
</evidence>
<dbReference type="InterPro" id="IPR038072">
    <property type="entry name" value="GspK_central_sf"/>
</dbReference>
<dbReference type="PANTHER" id="PTHR38831">
    <property type="entry name" value="TYPE II SECRETION SYSTEM PROTEIN K"/>
    <property type="match status" value="1"/>
</dbReference>
<feature type="domain" description="T2SS protein K second SAM-like" evidence="11">
    <location>
        <begin position="204"/>
        <end position="264"/>
    </location>
</feature>
<evidence type="ECO:0000256" key="7">
    <source>
        <dbReference type="ARBA" id="ARBA00022927"/>
    </source>
</evidence>
<evidence type="ECO:0000256" key="4">
    <source>
        <dbReference type="ARBA" id="ARBA00022475"/>
    </source>
</evidence>
<feature type="domain" description="T2SS protein K first SAM-like" evidence="12">
    <location>
        <begin position="104"/>
        <end position="194"/>
    </location>
</feature>
<proteinExistence type="inferred from homology"/>
<dbReference type="GO" id="GO:0009306">
    <property type="term" value="P:protein secretion"/>
    <property type="evidence" value="ECO:0007669"/>
    <property type="project" value="InterPro"/>
</dbReference>